<evidence type="ECO:0000259" key="9">
    <source>
        <dbReference type="Pfam" id="PF02714"/>
    </source>
</evidence>
<feature type="compositionally biased region" description="Basic residues" evidence="7">
    <location>
        <begin position="882"/>
        <end position="891"/>
    </location>
</feature>
<dbReference type="AlphaFoldDB" id="A0AAD7EEG7"/>
<protein>
    <recommendedName>
        <fullName evidence="14">DUF221-domain-containing protein</fullName>
    </recommendedName>
</protein>
<dbReference type="InterPro" id="IPR032880">
    <property type="entry name" value="CSC1/OSCA1-like_N"/>
</dbReference>
<keyword evidence="3" id="KW-0813">Transport</keyword>
<evidence type="ECO:0000259" key="11">
    <source>
        <dbReference type="Pfam" id="PF14703"/>
    </source>
</evidence>
<sequence>MDIRASAFVKLFFDDPDDGDDGGLPPGSPPMMKFEGPWFTTQLVMSTTIGLFSFFLFSYCRTRWPLLFAPRTKLKGFSPHEAHAHQALFGWILPTIRTSEFTVLQIVGLDAAVLLNFYKMAFKLFSVCSFFAITILMPINWNHNKDVADDSDWPGSGDSDWPDFLGSRPSMFRTNPSATNNTNSTVPDPDWLDLISEANSYLSLYLIFTYLFTLLALYFIYKNYRRFIRSRQLFSLELVHSIPARTVMVTSLPRKLQGERPLAEYFENMNLAVESVTVCRDVGSLTSLIDKRTEALLKLEDAWVSYVGNPSTVEEYDPEASGVLPLVDVESAAGIPQQQRLVVPHRARPTLRPRWFGPKVDALEFLEARFLEIDEKVRKRRLAKFKATPVAFVTFEKMSSAQVAIQAVHAPSPLQCRTYPAPEPRDIVWSNMTPSALAIQTRDIFVLGMIALLFLFWLFPITALAGLLSYDEIKKTMPWLGRLIDQNEQVRAIVQNSLPSVAMITLNACLPFLLEILTYQQGYRARSWVEYSLLKKYFLFLLVNVVFIFLLASTYLQLLYDLANFPAKIPEKIAKALQAGKARNFFLSYVILQALGIVPLQLLNLGVIIPRFFRLFVTRTPRDFAELNAPPMINYGIVYPQAILMFVITMLYSVTQPLILIFGAIYFGNSYVVYKYKLLFVFYKPYESQGQAWPITFVRLIWGVVIFLTFMTGFFLLQNTYATSKLSYAITVLLAPLIVGTVLWSWYVERALKPLSDFVSLSSVFEVERGEETADVTRLRAGHPVTWSQSNLSRRRYAQNDDTLYVAPEDERTDYSQPPMANWYSGVLNTGKRRYMHPALNGVLPQPWLPLKKGQTLSNDHRGSPRNGAPKDSNGQAVVLTLRKRPSVRRRAQSEFIMGDSSTSIAAQSEPLEPGRSQTWEGSRRSAHLSHRLSFDPASGVINLPDNDDWLDEEDDDDSDQDFGTQTGGLENSVGSLNDLPHPASSGVGGAGEHTMLDVPVSGSPITPSRLSRYGTYFHHPERRRQVVPGAFPR</sequence>
<evidence type="ECO:0008006" key="14">
    <source>
        <dbReference type="Google" id="ProtNLM"/>
    </source>
</evidence>
<feature type="transmembrane region" description="Helical" evidence="8">
    <location>
        <begin position="697"/>
        <end position="716"/>
    </location>
</feature>
<feature type="transmembrane region" description="Helical" evidence="8">
    <location>
        <begin position="444"/>
        <end position="470"/>
    </location>
</feature>
<evidence type="ECO:0000313" key="12">
    <source>
        <dbReference type="EMBL" id="KAJ7318121.1"/>
    </source>
</evidence>
<name>A0AAD7EEG7_9AGAR</name>
<evidence type="ECO:0000313" key="13">
    <source>
        <dbReference type="Proteomes" id="UP001218218"/>
    </source>
</evidence>
<dbReference type="InterPro" id="IPR003864">
    <property type="entry name" value="CSC1/OSCA1-like_7TM"/>
</dbReference>
<feature type="compositionally biased region" description="Acidic residues" evidence="7">
    <location>
        <begin position="946"/>
        <end position="961"/>
    </location>
</feature>
<feature type="transmembrane region" description="Helical" evidence="8">
    <location>
        <begin position="537"/>
        <end position="556"/>
    </location>
</feature>
<feature type="region of interest" description="Disordered" evidence="7">
    <location>
        <begin position="851"/>
        <end position="925"/>
    </location>
</feature>
<dbReference type="GO" id="GO:0005227">
    <property type="term" value="F:calcium-activated cation channel activity"/>
    <property type="evidence" value="ECO:0007669"/>
    <property type="project" value="InterPro"/>
</dbReference>
<feature type="transmembrane region" description="Helical" evidence="8">
    <location>
        <begin position="201"/>
        <end position="221"/>
    </location>
</feature>
<feature type="domain" description="CSC1/OSCA1-like cytosolic" evidence="11">
    <location>
        <begin position="244"/>
        <end position="431"/>
    </location>
</feature>
<keyword evidence="4 8" id="KW-0812">Transmembrane</keyword>
<comment type="similarity">
    <text evidence="2">Belongs to the CSC1 (TC 1.A.17) family.</text>
</comment>
<dbReference type="Pfam" id="PF02714">
    <property type="entry name" value="RSN1_7TM"/>
    <property type="match status" value="1"/>
</dbReference>
<dbReference type="Pfam" id="PF13967">
    <property type="entry name" value="RSN1_TM"/>
    <property type="match status" value="1"/>
</dbReference>
<keyword evidence="13" id="KW-1185">Reference proteome</keyword>
<accession>A0AAD7EEG7</accession>
<evidence type="ECO:0000256" key="6">
    <source>
        <dbReference type="ARBA" id="ARBA00023136"/>
    </source>
</evidence>
<keyword evidence="6 8" id="KW-0472">Membrane</keyword>
<dbReference type="InterPro" id="IPR027815">
    <property type="entry name" value="CSC1/OSCA1-like_cyt"/>
</dbReference>
<dbReference type="GO" id="GO:0005886">
    <property type="term" value="C:plasma membrane"/>
    <property type="evidence" value="ECO:0007669"/>
    <property type="project" value="TreeGrafter"/>
</dbReference>
<feature type="region of interest" description="Disordered" evidence="7">
    <location>
        <begin position="937"/>
        <end position="1013"/>
    </location>
</feature>
<comment type="caution">
    <text evidence="12">The sequence shown here is derived from an EMBL/GenBank/DDBJ whole genome shotgun (WGS) entry which is preliminary data.</text>
</comment>
<dbReference type="InterPro" id="IPR045122">
    <property type="entry name" value="Csc1-like"/>
</dbReference>
<reference evidence="12" key="1">
    <citation type="submission" date="2023-03" db="EMBL/GenBank/DDBJ databases">
        <title>Massive genome expansion in bonnet fungi (Mycena s.s.) driven by repeated elements and novel gene families across ecological guilds.</title>
        <authorList>
            <consortium name="Lawrence Berkeley National Laboratory"/>
            <person name="Harder C.B."/>
            <person name="Miyauchi S."/>
            <person name="Viragh M."/>
            <person name="Kuo A."/>
            <person name="Thoen E."/>
            <person name="Andreopoulos B."/>
            <person name="Lu D."/>
            <person name="Skrede I."/>
            <person name="Drula E."/>
            <person name="Henrissat B."/>
            <person name="Morin E."/>
            <person name="Kohler A."/>
            <person name="Barry K."/>
            <person name="LaButti K."/>
            <person name="Morin E."/>
            <person name="Salamov A."/>
            <person name="Lipzen A."/>
            <person name="Mereny Z."/>
            <person name="Hegedus B."/>
            <person name="Baldrian P."/>
            <person name="Stursova M."/>
            <person name="Weitz H."/>
            <person name="Taylor A."/>
            <person name="Grigoriev I.V."/>
            <person name="Nagy L.G."/>
            <person name="Martin F."/>
            <person name="Kauserud H."/>
        </authorList>
    </citation>
    <scope>NUCLEOTIDE SEQUENCE</scope>
    <source>
        <strain evidence="12">CBHHK002</strain>
    </source>
</reference>
<proteinExistence type="inferred from homology"/>
<feature type="compositionally biased region" description="Polar residues" evidence="7">
    <location>
        <begin position="963"/>
        <end position="976"/>
    </location>
</feature>
<feature type="transmembrane region" description="Helical" evidence="8">
    <location>
        <begin position="498"/>
        <end position="517"/>
    </location>
</feature>
<feature type="transmembrane region" description="Helical" evidence="8">
    <location>
        <begin position="38"/>
        <end position="57"/>
    </location>
</feature>
<dbReference type="PANTHER" id="PTHR13018">
    <property type="entry name" value="PROBABLE MEMBRANE PROTEIN DUF221-RELATED"/>
    <property type="match status" value="1"/>
</dbReference>
<keyword evidence="5 8" id="KW-1133">Transmembrane helix</keyword>
<evidence type="ECO:0000256" key="7">
    <source>
        <dbReference type="SAM" id="MobiDB-lite"/>
    </source>
</evidence>
<dbReference type="PANTHER" id="PTHR13018:SF5">
    <property type="entry name" value="RE44586P"/>
    <property type="match status" value="1"/>
</dbReference>
<dbReference type="Pfam" id="PF14703">
    <property type="entry name" value="PHM7_cyt"/>
    <property type="match status" value="1"/>
</dbReference>
<evidence type="ECO:0000256" key="8">
    <source>
        <dbReference type="SAM" id="Phobius"/>
    </source>
</evidence>
<gene>
    <name evidence="12" type="ORF">DFH08DRAFT_1086683</name>
</gene>
<evidence type="ECO:0000256" key="3">
    <source>
        <dbReference type="ARBA" id="ARBA00022448"/>
    </source>
</evidence>
<dbReference type="EMBL" id="JARIHO010000059">
    <property type="protein sequence ID" value="KAJ7318121.1"/>
    <property type="molecule type" value="Genomic_DNA"/>
</dbReference>
<dbReference type="Proteomes" id="UP001218218">
    <property type="component" value="Unassembled WGS sequence"/>
</dbReference>
<evidence type="ECO:0000259" key="10">
    <source>
        <dbReference type="Pfam" id="PF13967"/>
    </source>
</evidence>
<feature type="domain" description="CSC1/OSCA1-like 7TM region" evidence="9">
    <location>
        <begin position="442"/>
        <end position="715"/>
    </location>
</feature>
<evidence type="ECO:0000256" key="2">
    <source>
        <dbReference type="ARBA" id="ARBA00007779"/>
    </source>
</evidence>
<organism evidence="12 13">
    <name type="scientific">Mycena albidolilacea</name>
    <dbReference type="NCBI Taxonomy" id="1033008"/>
    <lineage>
        <taxon>Eukaryota</taxon>
        <taxon>Fungi</taxon>
        <taxon>Dikarya</taxon>
        <taxon>Basidiomycota</taxon>
        <taxon>Agaricomycotina</taxon>
        <taxon>Agaricomycetes</taxon>
        <taxon>Agaricomycetidae</taxon>
        <taxon>Agaricales</taxon>
        <taxon>Marasmiineae</taxon>
        <taxon>Mycenaceae</taxon>
        <taxon>Mycena</taxon>
    </lineage>
</organism>
<evidence type="ECO:0000256" key="4">
    <source>
        <dbReference type="ARBA" id="ARBA00022692"/>
    </source>
</evidence>
<comment type="subcellular location">
    <subcellularLocation>
        <location evidence="1">Membrane</location>
        <topology evidence="1">Multi-pass membrane protein</topology>
    </subcellularLocation>
</comment>
<evidence type="ECO:0000256" key="1">
    <source>
        <dbReference type="ARBA" id="ARBA00004141"/>
    </source>
</evidence>
<feature type="transmembrane region" description="Helical" evidence="8">
    <location>
        <begin position="728"/>
        <end position="748"/>
    </location>
</feature>
<feature type="transmembrane region" description="Helical" evidence="8">
    <location>
        <begin position="124"/>
        <end position="141"/>
    </location>
</feature>
<evidence type="ECO:0000256" key="5">
    <source>
        <dbReference type="ARBA" id="ARBA00022989"/>
    </source>
</evidence>
<feature type="transmembrane region" description="Helical" evidence="8">
    <location>
        <begin position="586"/>
        <end position="613"/>
    </location>
</feature>
<feature type="domain" description="CSC1/OSCA1-like N-terminal transmembrane" evidence="10">
    <location>
        <begin position="39"/>
        <end position="222"/>
    </location>
</feature>